<dbReference type="EMBL" id="BLXT01008474">
    <property type="protein sequence ID" value="GFO49361.1"/>
    <property type="molecule type" value="Genomic_DNA"/>
</dbReference>
<reference evidence="1 2" key="1">
    <citation type="journal article" date="2021" name="Elife">
        <title>Chloroplast acquisition without the gene transfer in kleptoplastic sea slugs, Plakobranchus ocellatus.</title>
        <authorList>
            <person name="Maeda T."/>
            <person name="Takahashi S."/>
            <person name="Yoshida T."/>
            <person name="Shimamura S."/>
            <person name="Takaki Y."/>
            <person name="Nagai Y."/>
            <person name="Toyoda A."/>
            <person name="Suzuki Y."/>
            <person name="Arimoto A."/>
            <person name="Ishii H."/>
            <person name="Satoh N."/>
            <person name="Nishiyama T."/>
            <person name="Hasebe M."/>
            <person name="Maruyama T."/>
            <person name="Minagawa J."/>
            <person name="Obokata J."/>
            <person name="Shigenobu S."/>
        </authorList>
    </citation>
    <scope>NUCLEOTIDE SEQUENCE [LARGE SCALE GENOMIC DNA]</scope>
</reference>
<keyword evidence="2" id="KW-1185">Reference proteome</keyword>
<organism evidence="1 2">
    <name type="scientific">Plakobranchus ocellatus</name>
    <dbReference type="NCBI Taxonomy" id="259542"/>
    <lineage>
        <taxon>Eukaryota</taxon>
        <taxon>Metazoa</taxon>
        <taxon>Spiralia</taxon>
        <taxon>Lophotrochozoa</taxon>
        <taxon>Mollusca</taxon>
        <taxon>Gastropoda</taxon>
        <taxon>Heterobranchia</taxon>
        <taxon>Euthyneura</taxon>
        <taxon>Panpulmonata</taxon>
        <taxon>Sacoglossa</taxon>
        <taxon>Placobranchoidea</taxon>
        <taxon>Plakobranchidae</taxon>
        <taxon>Plakobranchus</taxon>
    </lineage>
</organism>
<evidence type="ECO:0000313" key="2">
    <source>
        <dbReference type="Proteomes" id="UP000735302"/>
    </source>
</evidence>
<sequence>MSWCRMEFKPKKSRSRSIRKGKVDVATAFTAAEQHIPTVSQEPVKSFRRCYDSSMKDTRRGAETLDLASKSLLAINKCGLQSKFKIWCL</sequence>
<dbReference type="GO" id="GO:0003964">
    <property type="term" value="F:RNA-directed DNA polymerase activity"/>
    <property type="evidence" value="ECO:0007669"/>
    <property type="project" value="UniProtKB-KW"/>
</dbReference>
<gene>
    <name evidence="1" type="ORF">PoB_007586600</name>
</gene>
<keyword evidence="1" id="KW-0695">RNA-directed DNA polymerase</keyword>
<dbReference type="Proteomes" id="UP000735302">
    <property type="component" value="Unassembled WGS sequence"/>
</dbReference>
<accession>A0AAV4DZT2</accession>
<proteinExistence type="predicted"/>
<comment type="caution">
    <text evidence="1">The sequence shown here is derived from an EMBL/GenBank/DDBJ whole genome shotgun (WGS) entry which is preliminary data.</text>
</comment>
<dbReference type="AlphaFoldDB" id="A0AAV4DZT2"/>
<protein>
    <submittedName>
        <fullName evidence="1">Reverse transcriptase</fullName>
    </submittedName>
</protein>
<evidence type="ECO:0000313" key="1">
    <source>
        <dbReference type="EMBL" id="GFO49361.1"/>
    </source>
</evidence>
<keyword evidence="1" id="KW-0548">Nucleotidyltransferase</keyword>
<keyword evidence="1" id="KW-0808">Transferase</keyword>
<name>A0AAV4DZT2_9GAST</name>